<gene>
    <name evidence="2" type="ORF">FM996_11935</name>
</gene>
<dbReference type="Pfam" id="PF04402">
    <property type="entry name" value="SIMPL"/>
    <property type="match status" value="1"/>
</dbReference>
<proteinExistence type="predicted"/>
<evidence type="ECO:0000256" key="1">
    <source>
        <dbReference type="SAM" id="SignalP"/>
    </source>
</evidence>
<feature type="chain" id="PRO_5021913123" evidence="1">
    <location>
        <begin position="19"/>
        <end position="241"/>
    </location>
</feature>
<dbReference type="RefSeq" id="WP_142863200.1">
    <property type="nucleotide sequence ID" value="NZ_VJMF01000046.1"/>
</dbReference>
<name>A0A549SS22_METSR</name>
<comment type="caution">
    <text evidence="2">The sequence shown here is derived from an EMBL/GenBank/DDBJ whole genome shotgun (WGS) entry which is preliminary data.</text>
</comment>
<evidence type="ECO:0000313" key="3">
    <source>
        <dbReference type="Proteomes" id="UP000316781"/>
    </source>
</evidence>
<feature type="signal peptide" evidence="1">
    <location>
        <begin position="1"/>
        <end position="18"/>
    </location>
</feature>
<dbReference type="EMBL" id="VJMF01000046">
    <property type="protein sequence ID" value="TRL32423.1"/>
    <property type="molecule type" value="Genomic_DNA"/>
</dbReference>
<dbReference type="InterPro" id="IPR052022">
    <property type="entry name" value="26kDa_periplasmic_antigen"/>
</dbReference>
<reference evidence="2 3" key="1">
    <citation type="submission" date="2019-07" db="EMBL/GenBank/DDBJ databases">
        <title>Ln-dependent methylotrophs.</title>
        <authorList>
            <person name="Tani A."/>
        </authorList>
    </citation>
    <scope>NUCLEOTIDE SEQUENCE [LARGE SCALE GENOMIC DNA]</scope>
    <source>
        <strain evidence="2 3">SM89A</strain>
    </source>
</reference>
<keyword evidence="1" id="KW-0732">Signal</keyword>
<protein>
    <submittedName>
        <fullName evidence="2">DUF541 domain-containing protein</fullName>
    </submittedName>
</protein>
<dbReference type="PANTHER" id="PTHR34387">
    <property type="entry name" value="SLR1258 PROTEIN"/>
    <property type="match status" value="1"/>
</dbReference>
<dbReference type="Gene3D" id="3.30.70.2970">
    <property type="entry name" value="Protein of unknown function (DUF541), domain 2"/>
    <property type="match status" value="1"/>
</dbReference>
<dbReference type="AlphaFoldDB" id="A0A549SS22"/>
<accession>A0A549SS22</accession>
<evidence type="ECO:0000313" key="2">
    <source>
        <dbReference type="EMBL" id="TRL32423.1"/>
    </source>
</evidence>
<sequence length="241" mass="26407">MRIFSLFAFLLIASFAHAEERAHRDFPVAEVHGTAAEEVKPDRADIQLGVFAEKPTASEATTELARLSSALMQDIEAASVARKNIRSKSVQVAPVYSEERDPSNRQIAKRSLTGFRASTDVVVSTPDVDRVGDIIGRLLTTHANRLDGVWFRVTDKAEREEILLGKAVANARRRAELLAEGASMKLGELVALEFNPEFAAGEADMPAARSETGPRAIAIPVRPGEERIEARVKGVWRLLPK</sequence>
<dbReference type="GO" id="GO:0006974">
    <property type="term" value="P:DNA damage response"/>
    <property type="evidence" value="ECO:0007669"/>
    <property type="project" value="TreeGrafter"/>
</dbReference>
<dbReference type="Gene3D" id="3.30.110.170">
    <property type="entry name" value="Protein of unknown function (DUF541), domain 1"/>
    <property type="match status" value="1"/>
</dbReference>
<organism evidence="2 3">
    <name type="scientific">Methylosinus sporium</name>
    <dbReference type="NCBI Taxonomy" id="428"/>
    <lineage>
        <taxon>Bacteria</taxon>
        <taxon>Pseudomonadati</taxon>
        <taxon>Pseudomonadota</taxon>
        <taxon>Alphaproteobacteria</taxon>
        <taxon>Hyphomicrobiales</taxon>
        <taxon>Methylocystaceae</taxon>
        <taxon>Methylosinus</taxon>
    </lineage>
</organism>
<dbReference type="PANTHER" id="PTHR34387:SF2">
    <property type="entry name" value="SLR1258 PROTEIN"/>
    <property type="match status" value="1"/>
</dbReference>
<dbReference type="InterPro" id="IPR007497">
    <property type="entry name" value="SIMPL/DUF541"/>
</dbReference>
<dbReference type="Proteomes" id="UP000316781">
    <property type="component" value="Unassembled WGS sequence"/>
</dbReference>